<dbReference type="EnsemblFungi" id="FOXG_06596T0">
    <property type="protein sequence ID" value="FOXG_06596P0"/>
    <property type="gene ID" value="FOXG_06596"/>
</dbReference>
<dbReference type="STRING" id="426428.A0A0D2XRJ4"/>
<name>A0A0D2XRJ4_FUSOF</name>
<gene>
    <name evidence="2" type="primary">28948957</name>
</gene>
<sequence>MDQPKSPDPFQQPQQRKRKRRANSDLRQPSPSDYPLEDTGALENIFASYPQMLSTVPQPEGLRGLNEPSWVLQFDHDIHLSNDYPVPNGRPTRMSSEPSGGLLASLSKQQNAFGDGVNNGATHP</sequence>
<reference evidence="2" key="2">
    <citation type="submission" date="2025-05" db="UniProtKB">
        <authorList>
            <consortium name="EnsemblFungi"/>
        </authorList>
    </citation>
    <scope>IDENTIFICATION</scope>
    <source>
        <strain evidence="2">4287 / CBS 123668 / FGSC 9935 / NRRL 34936</strain>
    </source>
</reference>
<proteinExistence type="predicted"/>
<evidence type="ECO:0000313" key="3">
    <source>
        <dbReference type="Proteomes" id="UP000002489"/>
    </source>
</evidence>
<organism evidence="2 3">
    <name type="scientific">Fusarium oxysporum (strain Fo5176)</name>
    <name type="common">Fusarium vascular wilt</name>
    <dbReference type="NCBI Taxonomy" id="660025"/>
    <lineage>
        <taxon>Eukaryota</taxon>
        <taxon>Fungi</taxon>
        <taxon>Dikarya</taxon>
        <taxon>Ascomycota</taxon>
        <taxon>Pezizomycotina</taxon>
        <taxon>Sordariomycetes</taxon>
        <taxon>Hypocreomycetidae</taxon>
        <taxon>Hypocreales</taxon>
        <taxon>Nectriaceae</taxon>
        <taxon>Fusarium</taxon>
        <taxon>Fusarium oxysporum species complex</taxon>
    </lineage>
</organism>
<dbReference type="Proteomes" id="UP000002489">
    <property type="component" value="Unassembled WGS sequence"/>
</dbReference>
<dbReference type="VEuPathDB" id="FungiDB:FOXG_06596"/>
<dbReference type="EnsemblFungi" id="FOXG_06663T0">
    <property type="protein sequence ID" value="FOXG_06663P0"/>
    <property type="gene ID" value="FOXG_06663"/>
</dbReference>
<evidence type="ECO:0000256" key="1">
    <source>
        <dbReference type="SAM" id="MobiDB-lite"/>
    </source>
</evidence>
<accession>A0A0D2XRJ4</accession>
<feature type="region of interest" description="Disordered" evidence="1">
    <location>
        <begin position="1"/>
        <end position="39"/>
    </location>
</feature>
<evidence type="ECO:0000313" key="2">
    <source>
        <dbReference type="EnsemblFungi" id="FOXG_06596P0"/>
    </source>
</evidence>
<dbReference type="EnsemblFungi" id="FOXG_07229T0">
    <property type="protein sequence ID" value="FOXG_07229P0"/>
    <property type="gene ID" value="FOXG_07229"/>
</dbReference>
<dbReference type="AlphaFoldDB" id="A0A0D2XRJ4"/>
<feature type="region of interest" description="Disordered" evidence="1">
    <location>
        <begin position="81"/>
        <end position="124"/>
    </location>
</feature>
<dbReference type="VEuPathDB" id="FungiDB:FOXG_07229"/>
<protein>
    <submittedName>
        <fullName evidence="2">Uncharacterized protein</fullName>
    </submittedName>
</protein>
<reference evidence="3" key="1">
    <citation type="journal article" date="2012" name="Mol. Plant Microbe Interact.">
        <title>A highly conserved effector in Fusarium oxysporum is required for full virulence on Arabidopsis.</title>
        <authorList>
            <person name="Thatcher L.F."/>
            <person name="Gardiner D.M."/>
            <person name="Kazan K."/>
            <person name="Manners J."/>
        </authorList>
    </citation>
    <scope>NUCLEOTIDE SEQUENCE [LARGE SCALE GENOMIC DNA]</scope>
    <source>
        <strain evidence="3">Fo5176</strain>
    </source>
</reference>